<comment type="caution">
    <text evidence="2">The sequence shown here is derived from an EMBL/GenBank/DDBJ whole genome shotgun (WGS) entry which is preliminary data.</text>
</comment>
<proteinExistence type="predicted"/>
<feature type="domain" description="Xylose isomerase-like TIM barrel" evidence="1">
    <location>
        <begin position="22"/>
        <end position="262"/>
    </location>
</feature>
<dbReference type="Gene3D" id="3.20.20.150">
    <property type="entry name" value="Divalent-metal-dependent TIM barrel enzymes"/>
    <property type="match status" value="1"/>
</dbReference>
<dbReference type="Proteomes" id="UP000293142">
    <property type="component" value="Unassembled WGS sequence"/>
</dbReference>
<name>A0A4Q9DFI2_9BACL</name>
<dbReference type="AlphaFoldDB" id="A0A4Q9DFI2"/>
<dbReference type="InterPro" id="IPR050312">
    <property type="entry name" value="IolE/XylAMocC-like"/>
</dbReference>
<dbReference type="RefSeq" id="WP_131018110.1">
    <property type="nucleotide sequence ID" value="NZ_SIRE01000034.1"/>
</dbReference>
<gene>
    <name evidence="2" type="ORF">EYB31_34310</name>
</gene>
<dbReference type="GO" id="GO:0016853">
    <property type="term" value="F:isomerase activity"/>
    <property type="evidence" value="ECO:0007669"/>
    <property type="project" value="UniProtKB-KW"/>
</dbReference>
<dbReference type="InterPro" id="IPR036237">
    <property type="entry name" value="Xyl_isomerase-like_sf"/>
</dbReference>
<accession>A0A4Q9DFI2</accession>
<evidence type="ECO:0000259" key="1">
    <source>
        <dbReference type="Pfam" id="PF01261"/>
    </source>
</evidence>
<keyword evidence="2" id="KW-0413">Isomerase</keyword>
<dbReference type="PANTHER" id="PTHR12110">
    <property type="entry name" value="HYDROXYPYRUVATE ISOMERASE"/>
    <property type="match status" value="1"/>
</dbReference>
<dbReference type="SUPFAM" id="SSF51658">
    <property type="entry name" value="Xylose isomerase-like"/>
    <property type="match status" value="1"/>
</dbReference>
<sequence>MVTITGFADEISADLEEQMDVLESEGIRHIEFRGVYGKNVLKLTDDELQKVKGLLDARGFHISSIGSPLGKFEIGDDFSIELGNAKRACEIANFFKAPYIRVFSYFVPEGEDAALYRDEVVSRMKQLIGLAEHYQVTLLLENESRVYGDTDDRCLDLLSACDSPRLRLAFDPGNFVMNGVKPVSEALPKLQSFLEYVHVKDASLERHIFVPAGEGDGEFEPFIAALKERQFAGFMSIEPHLQKYLPEAGGPGQFVHAVKALKKLLDAYEIAWN</sequence>
<protein>
    <submittedName>
        <fullName evidence="2">Sugar phosphate isomerase/epimerase</fullName>
    </submittedName>
</protein>
<dbReference type="OrthoDB" id="9815124at2"/>
<dbReference type="PANTHER" id="PTHR12110:SF53">
    <property type="entry name" value="BLR5974 PROTEIN"/>
    <property type="match status" value="1"/>
</dbReference>
<organism evidence="2 3">
    <name type="scientific">Paenibacillus thalictri</name>
    <dbReference type="NCBI Taxonomy" id="2527873"/>
    <lineage>
        <taxon>Bacteria</taxon>
        <taxon>Bacillati</taxon>
        <taxon>Bacillota</taxon>
        <taxon>Bacilli</taxon>
        <taxon>Bacillales</taxon>
        <taxon>Paenibacillaceae</taxon>
        <taxon>Paenibacillus</taxon>
    </lineage>
</organism>
<dbReference type="InterPro" id="IPR013022">
    <property type="entry name" value="Xyl_isomerase-like_TIM-brl"/>
</dbReference>
<dbReference type="EMBL" id="SIRE01000034">
    <property type="protein sequence ID" value="TBL70086.1"/>
    <property type="molecule type" value="Genomic_DNA"/>
</dbReference>
<reference evidence="2 3" key="1">
    <citation type="submission" date="2019-02" db="EMBL/GenBank/DDBJ databases">
        <title>Paenibacillus sp. nov., isolated from surface-sterilized tissue of Thalictrum simplex L.</title>
        <authorList>
            <person name="Tuo L."/>
        </authorList>
    </citation>
    <scope>NUCLEOTIDE SEQUENCE [LARGE SCALE GENOMIC DNA]</scope>
    <source>
        <strain evidence="2 3">N2SHLJ1</strain>
    </source>
</reference>
<dbReference type="Pfam" id="PF01261">
    <property type="entry name" value="AP_endonuc_2"/>
    <property type="match status" value="1"/>
</dbReference>
<evidence type="ECO:0000313" key="2">
    <source>
        <dbReference type="EMBL" id="TBL70086.1"/>
    </source>
</evidence>
<evidence type="ECO:0000313" key="3">
    <source>
        <dbReference type="Proteomes" id="UP000293142"/>
    </source>
</evidence>
<keyword evidence="3" id="KW-1185">Reference proteome</keyword>